<evidence type="ECO:0000313" key="2">
    <source>
        <dbReference type="EMBL" id="MBB4909238.1"/>
    </source>
</evidence>
<keyword evidence="2" id="KW-0418">Kinase</keyword>
<dbReference type="RefSeq" id="WP_184813261.1">
    <property type="nucleotide sequence ID" value="NZ_JACHJQ010000005.1"/>
</dbReference>
<dbReference type="InterPro" id="IPR000600">
    <property type="entry name" value="ROK"/>
</dbReference>
<keyword evidence="2" id="KW-0808">Transferase</keyword>
<accession>A0A7W7VGD7</accession>
<comment type="caution">
    <text evidence="2">The sequence shown here is derived from an EMBL/GenBank/DDBJ whole genome shotgun (WGS) entry which is preliminary data.</text>
</comment>
<dbReference type="AlphaFoldDB" id="A0A7W7VGD7"/>
<dbReference type="Proteomes" id="UP000520767">
    <property type="component" value="Unassembled WGS sequence"/>
</dbReference>
<keyword evidence="3" id="KW-1185">Reference proteome</keyword>
<dbReference type="Pfam" id="PF00480">
    <property type="entry name" value="ROK"/>
    <property type="match status" value="1"/>
</dbReference>
<dbReference type="GO" id="GO:0004340">
    <property type="term" value="F:glucokinase activity"/>
    <property type="evidence" value="ECO:0007669"/>
    <property type="project" value="UniProtKB-EC"/>
</dbReference>
<dbReference type="SUPFAM" id="SSF53067">
    <property type="entry name" value="Actin-like ATPase domain"/>
    <property type="match status" value="1"/>
</dbReference>
<proteinExistence type="inferred from homology"/>
<dbReference type="EMBL" id="JACHJQ010000005">
    <property type="protein sequence ID" value="MBB4909238.1"/>
    <property type="molecule type" value="Genomic_DNA"/>
</dbReference>
<evidence type="ECO:0000256" key="1">
    <source>
        <dbReference type="ARBA" id="ARBA00006479"/>
    </source>
</evidence>
<dbReference type="Gene3D" id="3.30.420.40">
    <property type="match status" value="2"/>
</dbReference>
<comment type="similarity">
    <text evidence="1">Belongs to the ROK (NagC/XylR) family.</text>
</comment>
<evidence type="ECO:0000313" key="3">
    <source>
        <dbReference type="Proteomes" id="UP000520767"/>
    </source>
</evidence>
<gene>
    <name evidence="2" type="ORF">FHR82_005491</name>
</gene>
<reference evidence="2 3" key="1">
    <citation type="submission" date="2020-08" db="EMBL/GenBank/DDBJ databases">
        <title>Genomic Encyclopedia of Type Strains, Phase III (KMG-III): the genomes of soil and plant-associated and newly described type strains.</title>
        <authorList>
            <person name="Whitman W."/>
        </authorList>
    </citation>
    <scope>NUCLEOTIDE SEQUENCE [LARGE SCALE GENOMIC DNA]</scope>
    <source>
        <strain evidence="2 3">CECT 8960</strain>
    </source>
</reference>
<dbReference type="EC" id="2.7.1.2" evidence="2"/>
<organism evidence="2 3">
    <name type="scientific">Actinophytocola algeriensis</name>
    <dbReference type="NCBI Taxonomy" id="1768010"/>
    <lineage>
        <taxon>Bacteria</taxon>
        <taxon>Bacillati</taxon>
        <taxon>Actinomycetota</taxon>
        <taxon>Actinomycetes</taxon>
        <taxon>Pseudonocardiales</taxon>
        <taxon>Pseudonocardiaceae</taxon>
    </lineage>
</organism>
<dbReference type="PANTHER" id="PTHR18964:SF149">
    <property type="entry name" value="BIFUNCTIONAL UDP-N-ACETYLGLUCOSAMINE 2-EPIMERASE_N-ACETYLMANNOSAMINE KINASE"/>
    <property type="match status" value="1"/>
</dbReference>
<name>A0A7W7VGD7_9PSEU</name>
<dbReference type="InterPro" id="IPR043129">
    <property type="entry name" value="ATPase_NBD"/>
</dbReference>
<sequence length="304" mass="30892">MDRLVAAIDIGGTSIKSALVAEDLHVVHTLRTPTRRLGGDPRGSVDVAQIVELIDELRGKAGDATVVGVGVAAPGIIDERLGIARAAVNLGWRDLPLRDRLTEAAGIPVALGHDVRTGGLAEFTVGAATGVRNAMFMPIGTGIAAAVLVDGHRLDADGYAGEIGHIVVDPGGQVCGCGTLGCLETVASAAFIARNYSERSGKTVDRAADVAAAVMAGEPDAVAVWARAVDGLADALMTATTLLAPEIVAIGGGLSESGDTLMTPLREALEGRLAFQRMPTLVRAKLGDNAGCIGAGILAWQAAA</sequence>
<dbReference type="PANTHER" id="PTHR18964">
    <property type="entry name" value="ROK (REPRESSOR, ORF, KINASE) FAMILY"/>
    <property type="match status" value="1"/>
</dbReference>
<protein>
    <submittedName>
        <fullName evidence="2">Glucokinase</fullName>
        <ecNumber evidence="2">2.7.1.2</ecNumber>
    </submittedName>
</protein>